<dbReference type="AlphaFoldDB" id="A0A2N9FYQ8"/>
<dbReference type="CDD" id="cd00051">
    <property type="entry name" value="EFh"/>
    <property type="match status" value="1"/>
</dbReference>
<dbReference type="Gene3D" id="1.10.238.10">
    <property type="entry name" value="EF-hand"/>
    <property type="match status" value="1"/>
</dbReference>
<dbReference type="GO" id="GO:0005509">
    <property type="term" value="F:calcium ion binding"/>
    <property type="evidence" value="ECO:0007669"/>
    <property type="project" value="InterPro"/>
</dbReference>
<feature type="domain" description="EF-hand" evidence="2">
    <location>
        <begin position="16"/>
        <end position="51"/>
    </location>
</feature>
<dbReference type="SUPFAM" id="SSF47473">
    <property type="entry name" value="EF-hand"/>
    <property type="match status" value="1"/>
</dbReference>
<protein>
    <recommendedName>
        <fullName evidence="2">EF-hand domain-containing protein</fullName>
    </recommendedName>
</protein>
<dbReference type="Pfam" id="PF13405">
    <property type="entry name" value="EF-hand_6"/>
    <property type="match status" value="1"/>
</dbReference>
<dbReference type="Pfam" id="PF13202">
    <property type="entry name" value="EF-hand_5"/>
    <property type="match status" value="1"/>
</dbReference>
<evidence type="ECO:0000259" key="2">
    <source>
        <dbReference type="PROSITE" id="PS50222"/>
    </source>
</evidence>
<dbReference type="SMART" id="SM00054">
    <property type="entry name" value="EFh"/>
    <property type="match status" value="2"/>
</dbReference>
<dbReference type="InterPro" id="IPR011992">
    <property type="entry name" value="EF-hand-dom_pair"/>
</dbReference>
<sequence length="92" mass="10493">MGRATIDHKALPVPTLTEDQLQKIFKKYDFNNDGLLSKEELKKAFDYLGSCIPGIRASRGIHHADANRDGYVNEEELNELVKYAKRVGFRVK</sequence>
<name>A0A2N9FYQ8_FAGSY</name>
<dbReference type="InterPro" id="IPR002048">
    <property type="entry name" value="EF_hand_dom"/>
</dbReference>
<dbReference type="PROSITE" id="PS50222">
    <property type="entry name" value="EF_HAND_2"/>
    <property type="match status" value="1"/>
</dbReference>
<dbReference type="PROSITE" id="PS00018">
    <property type="entry name" value="EF_HAND_1"/>
    <property type="match status" value="2"/>
</dbReference>
<reference evidence="3" key="1">
    <citation type="submission" date="2018-02" db="EMBL/GenBank/DDBJ databases">
        <authorList>
            <person name="Cohen D.B."/>
            <person name="Kent A.D."/>
        </authorList>
    </citation>
    <scope>NUCLEOTIDE SEQUENCE</scope>
</reference>
<organism evidence="3">
    <name type="scientific">Fagus sylvatica</name>
    <name type="common">Beechnut</name>
    <dbReference type="NCBI Taxonomy" id="28930"/>
    <lineage>
        <taxon>Eukaryota</taxon>
        <taxon>Viridiplantae</taxon>
        <taxon>Streptophyta</taxon>
        <taxon>Embryophyta</taxon>
        <taxon>Tracheophyta</taxon>
        <taxon>Spermatophyta</taxon>
        <taxon>Magnoliopsida</taxon>
        <taxon>eudicotyledons</taxon>
        <taxon>Gunneridae</taxon>
        <taxon>Pentapetalae</taxon>
        <taxon>rosids</taxon>
        <taxon>fabids</taxon>
        <taxon>Fagales</taxon>
        <taxon>Fagaceae</taxon>
        <taxon>Fagus</taxon>
    </lineage>
</organism>
<evidence type="ECO:0000256" key="1">
    <source>
        <dbReference type="ARBA" id="ARBA00022837"/>
    </source>
</evidence>
<gene>
    <name evidence="3" type="ORF">FSB_LOCUS20270</name>
</gene>
<keyword evidence="1" id="KW-0106">Calcium</keyword>
<accession>A0A2N9FYQ8</accession>
<dbReference type="EMBL" id="OIVN01001302">
    <property type="protein sequence ID" value="SPC92388.1"/>
    <property type="molecule type" value="Genomic_DNA"/>
</dbReference>
<dbReference type="InterPro" id="IPR018247">
    <property type="entry name" value="EF_Hand_1_Ca_BS"/>
</dbReference>
<evidence type="ECO:0000313" key="3">
    <source>
        <dbReference type="EMBL" id="SPC92388.1"/>
    </source>
</evidence>
<proteinExistence type="predicted"/>